<evidence type="ECO:0000313" key="10">
    <source>
        <dbReference type="Proteomes" id="UP001085076"/>
    </source>
</evidence>
<accession>A0A9D5D2W2</accession>
<reference evidence="9" key="2">
    <citation type="journal article" date="2022" name="Hortic Res">
        <title>The genome of Dioscorea zingiberensis sheds light on the biosynthesis, origin and evolution of the medicinally important diosgenin saponins.</title>
        <authorList>
            <person name="Li Y."/>
            <person name="Tan C."/>
            <person name="Li Z."/>
            <person name="Guo J."/>
            <person name="Li S."/>
            <person name="Chen X."/>
            <person name="Wang C."/>
            <person name="Dai X."/>
            <person name="Yang H."/>
            <person name="Song W."/>
            <person name="Hou L."/>
            <person name="Xu J."/>
            <person name="Tong Z."/>
            <person name="Xu A."/>
            <person name="Yuan X."/>
            <person name="Wang W."/>
            <person name="Yang Q."/>
            <person name="Chen L."/>
            <person name="Sun Z."/>
            <person name="Wang K."/>
            <person name="Pan B."/>
            <person name="Chen J."/>
            <person name="Bao Y."/>
            <person name="Liu F."/>
            <person name="Qi X."/>
            <person name="Gang D.R."/>
            <person name="Wen J."/>
            <person name="Li J."/>
        </authorList>
    </citation>
    <scope>NUCLEOTIDE SEQUENCE</scope>
    <source>
        <strain evidence="9">Dzin_1.0</strain>
    </source>
</reference>
<dbReference type="PANTHER" id="PTHR47693:SF1">
    <property type="entry name" value="BZIP TRANSCRIPTION FACTOR RISBZ3"/>
    <property type="match status" value="1"/>
</dbReference>
<evidence type="ECO:0000259" key="8">
    <source>
        <dbReference type="PROSITE" id="PS50217"/>
    </source>
</evidence>
<dbReference type="CDD" id="cd14702">
    <property type="entry name" value="bZIP_plant_GBF1"/>
    <property type="match status" value="1"/>
</dbReference>
<evidence type="ECO:0000256" key="3">
    <source>
        <dbReference type="ARBA" id="ARBA00023125"/>
    </source>
</evidence>
<dbReference type="InterPro" id="IPR004827">
    <property type="entry name" value="bZIP"/>
</dbReference>
<protein>
    <recommendedName>
        <fullName evidence="8">BZIP domain-containing protein</fullName>
    </recommendedName>
</protein>
<comment type="caution">
    <text evidence="9">The sequence shown here is derived from an EMBL/GenBank/DDBJ whole genome shotgun (WGS) entry which is preliminary data.</text>
</comment>
<evidence type="ECO:0000256" key="4">
    <source>
        <dbReference type="ARBA" id="ARBA00023163"/>
    </source>
</evidence>
<dbReference type="InterPro" id="IPR046347">
    <property type="entry name" value="bZIP_sf"/>
</dbReference>
<feature type="coiled-coil region" evidence="6">
    <location>
        <begin position="114"/>
        <end position="148"/>
    </location>
</feature>
<keyword evidence="2" id="KW-0805">Transcription regulation</keyword>
<evidence type="ECO:0000256" key="6">
    <source>
        <dbReference type="SAM" id="Coils"/>
    </source>
</evidence>
<keyword evidence="4" id="KW-0804">Transcription</keyword>
<name>A0A9D5D2W2_9LILI</name>
<evidence type="ECO:0000313" key="9">
    <source>
        <dbReference type="EMBL" id="KAJ0984161.1"/>
    </source>
</evidence>
<dbReference type="FunFam" id="1.20.5.170:FF:000020">
    <property type="entry name" value="BZIP transcription factor"/>
    <property type="match status" value="1"/>
</dbReference>
<evidence type="ECO:0000256" key="5">
    <source>
        <dbReference type="ARBA" id="ARBA00023242"/>
    </source>
</evidence>
<dbReference type="SMART" id="SM00338">
    <property type="entry name" value="BRLZ"/>
    <property type="match status" value="1"/>
</dbReference>
<dbReference type="PANTHER" id="PTHR47693">
    <property type="entry name" value="BZIP TRANSCRIPTION FACTOR RISBZ3-RELATED"/>
    <property type="match status" value="1"/>
</dbReference>
<dbReference type="InterPro" id="IPR045314">
    <property type="entry name" value="bZIP_plant_GBF1"/>
</dbReference>
<dbReference type="PROSITE" id="PS50217">
    <property type="entry name" value="BZIP"/>
    <property type="match status" value="1"/>
</dbReference>
<evidence type="ECO:0000256" key="2">
    <source>
        <dbReference type="ARBA" id="ARBA00023015"/>
    </source>
</evidence>
<keyword evidence="6" id="KW-0175">Coiled coil</keyword>
<dbReference type="GO" id="GO:0003677">
    <property type="term" value="F:DNA binding"/>
    <property type="evidence" value="ECO:0007669"/>
    <property type="project" value="UniProtKB-KW"/>
</dbReference>
<dbReference type="AlphaFoldDB" id="A0A9D5D2W2"/>
<gene>
    <name evidence="9" type="ORF">J5N97_002517</name>
</gene>
<evidence type="ECO:0000256" key="7">
    <source>
        <dbReference type="SAM" id="MobiDB-lite"/>
    </source>
</evidence>
<feature type="domain" description="BZIP" evidence="8">
    <location>
        <begin position="103"/>
        <end position="158"/>
    </location>
</feature>
<comment type="subcellular location">
    <subcellularLocation>
        <location evidence="1">Nucleus</location>
    </subcellularLocation>
</comment>
<proteinExistence type="predicted"/>
<dbReference type="SUPFAM" id="SSF57959">
    <property type="entry name" value="Leucine zipper domain"/>
    <property type="match status" value="1"/>
</dbReference>
<dbReference type="GO" id="GO:0003700">
    <property type="term" value="F:DNA-binding transcription factor activity"/>
    <property type="evidence" value="ECO:0007669"/>
    <property type="project" value="InterPro"/>
</dbReference>
<keyword evidence="10" id="KW-1185">Reference proteome</keyword>
<organism evidence="9 10">
    <name type="scientific">Dioscorea zingiberensis</name>
    <dbReference type="NCBI Taxonomy" id="325984"/>
    <lineage>
        <taxon>Eukaryota</taxon>
        <taxon>Viridiplantae</taxon>
        <taxon>Streptophyta</taxon>
        <taxon>Embryophyta</taxon>
        <taxon>Tracheophyta</taxon>
        <taxon>Spermatophyta</taxon>
        <taxon>Magnoliopsida</taxon>
        <taxon>Liliopsida</taxon>
        <taxon>Dioscoreales</taxon>
        <taxon>Dioscoreaceae</taxon>
        <taxon>Dioscorea</taxon>
    </lineage>
</organism>
<feature type="region of interest" description="Disordered" evidence="7">
    <location>
        <begin position="50"/>
        <end position="102"/>
    </location>
</feature>
<evidence type="ECO:0000256" key="1">
    <source>
        <dbReference type="ARBA" id="ARBA00004123"/>
    </source>
</evidence>
<keyword evidence="5" id="KW-0539">Nucleus</keyword>
<keyword evidence="3" id="KW-0238">DNA-binding</keyword>
<dbReference type="Pfam" id="PF00170">
    <property type="entry name" value="bZIP_1"/>
    <property type="match status" value="1"/>
</dbReference>
<dbReference type="Gene3D" id="1.20.5.170">
    <property type="match status" value="1"/>
</dbReference>
<feature type="compositionally biased region" description="Polar residues" evidence="7">
    <location>
        <begin position="50"/>
        <end position="61"/>
    </location>
</feature>
<dbReference type="GO" id="GO:0005634">
    <property type="term" value="C:nucleus"/>
    <property type="evidence" value="ECO:0007669"/>
    <property type="project" value="UniProtKB-SubCell"/>
</dbReference>
<reference evidence="9" key="1">
    <citation type="submission" date="2021-03" db="EMBL/GenBank/DDBJ databases">
        <authorList>
            <person name="Li Z."/>
            <person name="Yang C."/>
        </authorList>
    </citation>
    <scope>NUCLEOTIDE SEQUENCE</scope>
    <source>
        <strain evidence="9">Dzin_1.0</strain>
        <tissue evidence="9">Leaf</tissue>
    </source>
</reference>
<dbReference type="InterPro" id="IPR044168">
    <property type="entry name" value="RISBZ3/4/5"/>
</dbReference>
<dbReference type="OrthoDB" id="1299653at2759"/>
<sequence length="260" mass="28858">MERTSSEWDLDEFLRSITAALDFSDDLDMMNNSSHSGGHEVVVGTQTWSGNQYNNVESPASSVKPGKGNEIQGRGGTSGSEQSDDESLEIEAGPYEQSTPMVDSKRIRRMELNRESAKKSRMKKQAHLAELESQVDQLHGEKVSLYKKLVDADQQFNKAVTDNRVLRSDVEALRVKVKMALHLVQSSLTYLDIGSIPMLNTRIPFQAPEVQPPIIEVPGDEAFNIGVQTNVQVQNTGLENCFNLENLNESSATDMGPWCQ</sequence>
<dbReference type="EMBL" id="JAGGNH010000001">
    <property type="protein sequence ID" value="KAJ0984161.1"/>
    <property type="molecule type" value="Genomic_DNA"/>
</dbReference>
<dbReference type="Proteomes" id="UP001085076">
    <property type="component" value="Miscellaneous, Linkage group lg01"/>
</dbReference>